<dbReference type="GO" id="GO:0004605">
    <property type="term" value="F:phosphatidate cytidylyltransferase activity"/>
    <property type="evidence" value="ECO:0007669"/>
    <property type="project" value="UniProtKB-EC"/>
</dbReference>
<dbReference type="InterPro" id="IPR011990">
    <property type="entry name" value="TPR-like_helical_dom_sf"/>
</dbReference>
<evidence type="ECO:0000256" key="3">
    <source>
        <dbReference type="ARBA" id="ARBA00005119"/>
    </source>
</evidence>
<comment type="pathway">
    <text evidence="3 18">Phospholipid metabolism; CDP-diacylglycerol biosynthesis; CDP-diacylglycerol from sn-glycerol 3-phosphate: step 3/3.</text>
</comment>
<sequence length="1217" mass="136982">MPTCPPSAVPYTRRCPCPAVAPSPPTSHLPPSTRAPVCFSSLPPSTPGPDRLKLGQHTSPQPAHLHMMARPRKDVKFQHQVRSASNGRARRPSQSMSEFSDPGSPTVKQEPAPPLTEEQPQSEYEKKKANFITRTIWTLVMIGGFFWALGAGHVFIMIAVTAVQVISFKEVIAIANVPSKARSLRFTKSLNWYFLGIAMYFLYGESVIYYFKHILMVDRLLLPLATHHRFISFMLYIIGFVFFVFSLQKGHYKFQFTQFAWTHMALFLIVGQAHFVINNIFEGFIWFILPVSMVVTNDIFAYLCGITFGRTPLIQISPKKTWEGFLGAWFFTVIWGILVTHFLAQYKYFICPVNDLGANIWSGLECRPNPVFVARDYSIPFLPEGLPIPRTFNIMPVQFHVIMLGTFASLIAPFGGFFASGLKRTFKIKDFGDSIPGHGGMTDRMDCQFIMGSIAFFYYSSFIAVHHTTVGGIIEAAITGLTYEEQMEVVKKMSKHLVNQDIISPKVLELLSEQMHVISYFLPRSDCRNGGAHGQRFLRFVHATCRIAPHRAPMPPRPFVNDRLWRSLCPGSSFPIENTTTRRGTRLLERNASRNHGQLRAYTPSDTRFAANDSFFAQPGIASTGFRSLGNFPLSPPSRRTREQPPLAHLPTHVLYEHVRTEGAKGHFNEVMNICRILIKDRGEQPNREMYTAVLHSFVDCSNGTAGKVRKVLQEMGFWNDADGSMSSRPKIELDTRACECVLEVLAVHPDYLLRADILEYMKSRWLALSDRARNFVVAGLLRERHFEHALSMLEEMVRDKIRVEGWLLEKAMWMLLEFGEVEEAFYVLTLKENVQSRGNVAATVKLSDALWGALLDAAAHANLYHEANMVWTTQVQPGYLKPGTGACLSVLETASRYGDIQLATDVFRLLTERETTITTHQYEMLITTYLNANDLSAAISVILIMADAHLKVDEGTCHPLYWHLFTQKHDGDSLPMRAFSLLQDFEAAGRKVPTAAVNACMQASIALDRLEEAIEMYKALHSVSHAGPNTNTFNILFRGCRRHVRKELAMFFANEMMELGCKPDRVTYDRLILVCLECGDLEGAMLYYEEMTSADATGTIKGPMNPRKRTWERLILKAAVEGDERAVALHKAYKEAVEEPRPGVEKAVIDRFEFGIVPIAVSASEQEPRSTGDMSSDAVEDQHVRLATGVEKTPEAGADTQLSDDSRELGPQGKKR</sequence>
<feature type="repeat" description="PPR" evidence="17">
    <location>
        <begin position="1030"/>
        <end position="1064"/>
    </location>
</feature>
<keyword evidence="14 20" id="KW-0472">Membrane</keyword>
<evidence type="ECO:0000256" key="2">
    <source>
        <dbReference type="ARBA" id="ARBA00004141"/>
    </source>
</evidence>
<dbReference type="Pfam" id="PF01535">
    <property type="entry name" value="PPR"/>
    <property type="match status" value="1"/>
</dbReference>
<dbReference type="AlphaFoldDB" id="A0A3M7MC56"/>
<evidence type="ECO:0000256" key="1">
    <source>
        <dbReference type="ARBA" id="ARBA00001698"/>
    </source>
</evidence>
<evidence type="ECO:0000256" key="13">
    <source>
        <dbReference type="ARBA" id="ARBA00023098"/>
    </source>
</evidence>
<evidence type="ECO:0000256" key="11">
    <source>
        <dbReference type="ARBA" id="ARBA00022737"/>
    </source>
</evidence>
<feature type="region of interest" description="Disordered" evidence="19">
    <location>
        <begin position="77"/>
        <end position="124"/>
    </location>
</feature>
<feature type="domain" description="Pentatricopeptide repeat-containing protein-mitochondrial" evidence="21">
    <location>
        <begin position="886"/>
        <end position="1020"/>
    </location>
</feature>
<proteinExistence type="inferred from homology"/>
<dbReference type="GO" id="GO:0016024">
    <property type="term" value="P:CDP-diacylglycerol biosynthetic process"/>
    <property type="evidence" value="ECO:0007669"/>
    <property type="project" value="UniProtKB-UniPathway"/>
</dbReference>
<evidence type="ECO:0000256" key="18">
    <source>
        <dbReference type="RuleBase" id="RU003938"/>
    </source>
</evidence>
<dbReference type="InterPro" id="IPR000374">
    <property type="entry name" value="PC_trans"/>
</dbReference>
<evidence type="ECO:0000256" key="8">
    <source>
        <dbReference type="ARBA" id="ARBA00022679"/>
    </source>
</evidence>
<evidence type="ECO:0000313" key="22">
    <source>
        <dbReference type="EMBL" id="RMZ71944.1"/>
    </source>
</evidence>
<keyword evidence="11" id="KW-0677">Repeat</keyword>
<dbReference type="Pfam" id="PF01148">
    <property type="entry name" value="CTP_transf_1"/>
    <property type="match status" value="1"/>
</dbReference>
<dbReference type="PROSITE" id="PS51375">
    <property type="entry name" value="PPR"/>
    <property type="match status" value="1"/>
</dbReference>
<keyword evidence="9 18" id="KW-0812">Transmembrane</keyword>
<evidence type="ECO:0000256" key="19">
    <source>
        <dbReference type="SAM" id="MobiDB-lite"/>
    </source>
</evidence>
<protein>
    <recommendedName>
        <fullName evidence="6 18">Phosphatidate cytidylyltransferase</fullName>
        <ecNumber evidence="6 18">2.7.7.41</ecNumber>
    </recommendedName>
</protein>
<dbReference type="Pfam" id="PF23276">
    <property type="entry name" value="TPR_24"/>
    <property type="match status" value="1"/>
</dbReference>
<keyword evidence="23" id="KW-1185">Reference proteome</keyword>
<evidence type="ECO:0000256" key="5">
    <source>
        <dbReference type="ARBA" id="ARBA00010185"/>
    </source>
</evidence>
<dbReference type="Pfam" id="PF13812">
    <property type="entry name" value="PPR_3"/>
    <property type="match status" value="1"/>
</dbReference>
<dbReference type="InterPro" id="IPR002885">
    <property type="entry name" value="PPR_rpt"/>
</dbReference>
<reference evidence="22 23" key="1">
    <citation type="journal article" date="2014" name="PLoS ONE">
        <title>De novo Genome Assembly of the Fungal Plant Pathogen Pyrenophora semeniperda.</title>
        <authorList>
            <person name="Soliai M.M."/>
            <person name="Meyer S.E."/>
            <person name="Udall J.A."/>
            <person name="Elzinga D.E."/>
            <person name="Hermansen R.A."/>
            <person name="Bodily P.M."/>
            <person name="Hart A.A."/>
            <person name="Coleman C.E."/>
        </authorList>
    </citation>
    <scope>NUCLEOTIDE SEQUENCE [LARGE SCALE GENOMIC DNA]</scope>
    <source>
        <strain evidence="22 23">CCB06</strain>
        <tissue evidence="22">Mycelium</tissue>
    </source>
</reference>
<comment type="similarity">
    <text evidence="5 18">Belongs to the CDS family.</text>
</comment>
<name>A0A3M7MC56_9PLEO</name>
<dbReference type="EC" id="2.7.7.41" evidence="6 18"/>
<feature type="transmembrane region" description="Helical" evidence="20">
    <location>
        <begin position="283"/>
        <end position="304"/>
    </location>
</feature>
<feature type="region of interest" description="Disordered" evidence="19">
    <location>
        <begin position="1164"/>
        <end position="1217"/>
    </location>
</feature>
<evidence type="ECO:0000256" key="20">
    <source>
        <dbReference type="SAM" id="Phobius"/>
    </source>
</evidence>
<keyword evidence="13" id="KW-0443">Lipid metabolism</keyword>
<evidence type="ECO:0000256" key="7">
    <source>
        <dbReference type="ARBA" id="ARBA00022516"/>
    </source>
</evidence>
<keyword evidence="10 18" id="KW-0548">Nucleotidyltransferase</keyword>
<dbReference type="PANTHER" id="PTHR13773">
    <property type="entry name" value="PHOSPHATIDATE CYTIDYLYLTRANSFERASE"/>
    <property type="match status" value="1"/>
</dbReference>
<evidence type="ECO:0000256" key="15">
    <source>
        <dbReference type="ARBA" id="ARBA00023209"/>
    </source>
</evidence>
<dbReference type="Gene3D" id="1.25.40.10">
    <property type="entry name" value="Tetratricopeptide repeat domain"/>
    <property type="match status" value="3"/>
</dbReference>
<dbReference type="GO" id="GO:0005789">
    <property type="term" value="C:endoplasmic reticulum membrane"/>
    <property type="evidence" value="ECO:0007669"/>
    <property type="project" value="TreeGrafter"/>
</dbReference>
<feature type="transmembrane region" description="Helical" evidence="20">
    <location>
        <begin position="230"/>
        <end position="247"/>
    </location>
</feature>
<dbReference type="InterPro" id="IPR057027">
    <property type="entry name" value="TPR_mt"/>
</dbReference>
<accession>A0A3M7MC56</accession>
<dbReference type="EMBL" id="KE747828">
    <property type="protein sequence ID" value="RMZ71944.1"/>
    <property type="molecule type" value="Genomic_DNA"/>
</dbReference>
<dbReference type="UniPathway" id="UPA00557">
    <property type="reaction ID" value="UER00614"/>
</dbReference>
<feature type="transmembrane region" description="Helical" evidence="20">
    <location>
        <begin position="190"/>
        <end position="210"/>
    </location>
</feature>
<keyword evidence="12 20" id="KW-1133">Transmembrane helix</keyword>
<evidence type="ECO:0000313" key="23">
    <source>
        <dbReference type="Proteomes" id="UP000265663"/>
    </source>
</evidence>
<feature type="compositionally biased region" description="Pro residues" evidence="19">
    <location>
        <begin position="19"/>
        <end position="28"/>
    </location>
</feature>
<dbReference type="InterPro" id="IPR016720">
    <property type="entry name" value="PC_Trfase_euk"/>
</dbReference>
<feature type="region of interest" description="Disordered" evidence="19">
    <location>
        <begin position="1"/>
        <end position="59"/>
    </location>
</feature>
<evidence type="ECO:0000256" key="14">
    <source>
        <dbReference type="ARBA" id="ARBA00023136"/>
    </source>
</evidence>
<feature type="compositionally biased region" description="Polar residues" evidence="19">
    <location>
        <begin position="80"/>
        <end position="98"/>
    </location>
</feature>
<evidence type="ECO:0000256" key="16">
    <source>
        <dbReference type="ARBA" id="ARBA00023264"/>
    </source>
</evidence>
<evidence type="ECO:0000256" key="9">
    <source>
        <dbReference type="ARBA" id="ARBA00022692"/>
    </source>
</evidence>
<dbReference type="PROSITE" id="PS01315">
    <property type="entry name" value="CDS"/>
    <property type="match status" value="1"/>
</dbReference>
<comment type="subcellular location">
    <subcellularLocation>
        <location evidence="2">Membrane</location>
        <topology evidence="2">Multi-pass membrane protein</topology>
    </subcellularLocation>
</comment>
<organism evidence="22 23">
    <name type="scientific">Pyrenophora seminiperda CCB06</name>
    <dbReference type="NCBI Taxonomy" id="1302712"/>
    <lineage>
        <taxon>Eukaryota</taxon>
        <taxon>Fungi</taxon>
        <taxon>Dikarya</taxon>
        <taxon>Ascomycota</taxon>
        <taxon>Pezizomycotina</taxon>
        <taxon>Dothideomycetes</taxon>
        <taxon>Pleosporomycetidae</taxon>
        <taxon>Pleosporales</taxon>
        <taxon>Pleosporineae</taxon>
        <taxon>Pleosporaceae</taxon>
        <taxon>Pyrenophora</taxon>
    </lineage>
</organism>
<gene>
    <name evidence="22" type="ORF">GMOD_00009304</name>
</gene>
<keyword evidence="15" id="KW-0594">Phospholipid biosynthesis</keyword>
<evidence type="ECO:0000256" key="17">
    <source>
        <dbReference type="PROSITE-ProRule" id="PRU00708"/>
    </source>
</evidence>
<feature type="transmembrane region" description="Helical" evidence="20">
    <location>
        <begin position="397"/>
        <end position="419"/>
    </location>
</feature>
<feature type="transmembrane region" description="Helical" evidence="20">
    <location>
        <begin position="259"/>
        <end position="277"/>
    </location>
</feature>
<evidence type="ECO:0000256" key="4">
    <source>
        <dbReference type="ARBA" id="ARBA00005189"/>
    </source>
</evidence>
<evidence type="ECO:0000256" key="12">
    <source>
        <dbReference type="ARBA" id="ARBA00022989"/>
    </source>
</evidence>
<keyword evidence="16" id="KW-1208">Phospholipid metabolism</keyword>
<dbReference type="Proteomes" id="UP000265663">
    <property type="component" value="Unassembled WGS sequence"/>
</dbReference>
<comment type="catalytic activity">
    <reaction evidence="1 18">
        <text>a 1,2-diacyl-sn-glycero-3-phosphate + CTP + H(+) = a CDP-1,2-diacyl-sn-glycerol + diphosphate</text>
        <dbReference type="Rhea" id="RHEA:16229"/>
        <dbReference type="ChEBI" id="CHEBI:15378"/>
        <dbReference type="ChEBI" id="CHEBI:33019"/>
        <dbReference type="ChEBI" id="CHEBI:37563"/>
        <dbReference type="ChEBI" id="CHEBI:58332"/>
        <dbReference type="ChEBI" id="CHEBI:58608"/>
        <dbReference type="EC" id="2.7.7.41"/>
    </reaction>
</comment>
<comment type="pathway">
    <text evidence="4">Lipid metabolism.</text>
</comment>
<feature type="transmembrane region" description="Helical" evidence="20">
    <location>
        <begin position="325"/>
        <end position="344"/>
    </location>
</feature>
<evidence type="ECO:0000256" key="6">
    <source>
        <dbReference type="ARBA" id="ARBA00012487"/>
    </source>
</evidence>
<feature type="transmembrane region" description="Helical" evidence="20">
    <location>
        <begin position="155"/>
        <end position="178"/>
    </location>
</feature>
<keyword evidence="8 18" id="KW-0808">Transferase</keyword>
<dbReference type="OrthoDB" id="747253at2759"/>
<dbReference type="PANTHER" id="PTHR13773:SF8">
    <property type="entry name" value="PHOSPHATIDATE CYTIDYLYLTRANSFERASE, PHOTORECEPTOR-SPECIFIC"/>
    <property type="match status" value="1"/>
</dbReference>
<evidence type="ECO:0000256" key="10">
    <source>
        <dbReference type="ARBA" id="ARBA00022695"/>
    </source>
</evidence>
<keyword evidence="7" id="KW-0444">Lipid biosynthesis</keyword>
<evidence type="ECO:0000259" key="21">
    <source>
        <dbReference type="Pfam" id="PF23276"/>
    </source>
</evidence>